<dbReference type="RefSeq" id="WP_157565582.1">
    <property type="nucleotide sequence ID" value="NZ_WPIK01000005.1"/>
</dbReference>
<comment type="caution">
    <text evidence="4">The sequence shown here is derived from an EMBL/GenBank/DDBJ whole genome shotgun (WGS) entry which is preliminary data.</text>
</comment>
<reference evidence="4 5" key="1">
    <citation type="submission" date="2019-12" db="EMBL/GenBank/DDBJ databases">
        <title>Mucilaginibacter sp. HMF7410 genome sequencing and assembly.</title>
        <authorList>
            <person name="Kang H."/>
            <person name="Cha I."/>
            <person name="Kim H."/>
            <person name="Joh K."/>
        </authorList>
    </citation>
    <scope>NUCLEOTIDE SEQUENCE [LARGE SCALE GENOMIC DNA]</scope>
    <source>
        <strain evidence="4 5">HMF7410</strain>
    </source>
</reference>
<evidence type="ECO:0000313" key="4">
    <source>
        <dbReference type="EMBL" id="MVN21339.1"/>
    </source>
</evidence>
<dbReference type="PANTHER" id="PTHR43695">
    <property type="entry name" value="PUTATIVE (AFU_ORTHOLOGUE AFUA_2G17250)-RELATED"/>
    <property type="match status" value="1"/>
</dbReference>
<keyword evidence="2" id="KW-0378">Hydrolase</keyword>
<dbReference type="Proteomes" id="UP000462014">
    <property type="component" value="Unassembled WGS sequence"/>
</dbReference>
<dbReference type="InterPro" id="IPR036514">
    <property type="entry name" value="SGNH_hydro_sf"/>
</dbReference>
<keyword evidence="5" id="KW-1185">Reference proteome</keyword>
<comment type="similarity">
    <text evidence="1">Belongs to the 'GDSL' lipolytic enzyme family.</text>
</comment>
<dbReference type="Pfam" id="PF13472">
    <property type="entry name" value="Lipase_GDSL_2"/>
    <property type="match status" value="1"/>
</dbReference>
<dbReference type="Gene3D" id="3.40.50.1110">
    <property type="entry name" value="SGNH hydrolase"/>
    <property type="match status" value="1"/>
</dbReference>
<protein>
    <submittedName>
        <fullName evidence="4">GntR family transcriptional regulator</fullName>
    </submittedName>
</protein>
<gene>
    <name evidence="4" type="ORF">GO621_07295</name>
</gene>
<dbReference type="SUPFAM" id="SSF52266">
    <property type="entry name" value="SGNH hydrolase"/>
    <property type="match status" value="1"/>
</dbReference>
<dbReference type="InterPro" id="IPR037459">
    <property type="entry name" value="RhgT-like"/>
</dbReference>
<dbReference type="EMBL" id="WPIK01000005">
    <property type="protein sequence ID" value="MVN21339.1"/>
    <property type="molecule type" value="Genomic_DNA"/>
</dbReference>
<dbReference type="PANTHER" id="PTHR43695:SF1">
    <property type="entry name" value="RHAMNOGALACTURONAN ACETYLESTERASE"/>
    <property type="match status" value="1"/>
</dbReference>
<dbReference type="CDD" id="cd01821">
    <property type="entry name" value="Rhamnogalacturan_acetylesterase_like"/>
    <property type="match status" value="1"/>
</dbReference>
<evidence type="ECO:0000256" key="2">
    <source>
        <dbReference type="ARBA" id="ARBA00022801"/>
    </source>
</evidence>
<sequence>MQSKIYRGKRSILVLGVFLLLSFAWYQPKKIKVYLIGDSTMCLYDANRFPITGWGMPFANYFNSNVTIDNRAKGGRSTRTFLSENRWQPIADSLQEGDYVLMQFGHNDEAKEPKYADRYTPVPDYKKNLIRFITETRNKKGIPVLITPVSRRSFDQAGNIKETHVEYSKAVYEIGEQLKVPVIDLDKKSRELLQTYGPENSKLLFMELQPGEEPNYPDGQHDNTHFTNYGARKLAEIVLAEIKRLHLGLADDIVSPPVATKK</sequence>
<feature type="domain" description="SGNH hydrolase-type esterase" evidence="3">
    <location>
        <begin position="35"/>
        <end position="232"/>
    </location>
</feature>
<name>A0A7K1SVG1_9SPHI</name>
<evidence type="ECO:0000256" key="1">
    <source>
        <dbReference type="ARBA" id="ARBA00008668"/>
    </source>
</evidence>
<organism evidence="4 5">
    <name type="scientific">Mucilaginibacter arboris</name>
    <dbReference type="NCBI Taxonomy" id="2682090"/>
    <lineage>
        <taxon>Bacteria</taxon>
        <taxon>Pseudomonadati</taxon>
        <taxon>Bacteroidota</taxon>
        <taxon>Sphingobacteriia</taxon>
        <taxon>Sphingobacteriales</taxon>
        <taxon>Sphingobacteriaceae</taxon>
        <taxon>Mucilaginibacter</taxon>
    </lineage>
</organism>
<dbReference type="GO" id="GO:0016788">
    <property type="term" value="F:hydrolase activity, acting on ester bonds"/>
    <property type="evidence" value="ECO:0007669"/>
    <property type="project" value="UniProtKB-ARBA"/>
</dbReference>
<dbReference type="AlphaFoldDB" id="A0A7K1SVG1"/>
<dbReference type="InterPro" id="IPR013830">
    <property type="entry name" value="SGNH_hydro"/>
</dbReference>
<evidence type="ECO:0000313" key="5">
    <source>
        <dbReference type="Proteomes" id="UP000462014"/>
    </source>
</evidence>
<proteinExistence type="inferred from homology"/>
<evidence type="ECO:0000259" key="3">
    <source>
        <dbReference type="Pfam" id="PF13472"/>
    </source>
</evidence>
<accession>A0A7K1SVG1</accession>